<protein>
    <recommendedName>
        <fullName evidence="2">Pop1 N-terminal domain-containing protein</fullName>
    </recommendedName>
</protein>
<sequence>MDDLPAQCNYLNLGAARIREIKSIEQKLDECRHGKIAFQNLPRHMQRRAVSSNPKRVPRDLRHLQKITQPIEKKQRKRPSRKYRRRPKNLLLEYNRRQREDVWLETHIWHAKRFHMKKKWGYVIPERPTQKAYRSSLRAATQRSLLQDISYQNCIELHGAPYKILSGLTSITYPENIALISSDVARQGKQWYQFTLYKPEKRPFEAVCDVDFLWHPSEVDDNAENLNKLWMWVHPLCYNQITEILLKIFSLNPFGDLDENKNSDQDEFKSEEIEKRTDNDKEYSKKTSETEILDPILKSKLESRNVPFNRTPKYVSQSGDVTLVLLKDTLNRFRLIGPDSYKNLSLAFHPIKVNANEIDNFQMDEVPDQILSNEAK</sequence>
<comment type="caution">
    <text evidence="3">The sequence shown here is derived from an EMBL/GenBank/DDBJ whole genome shotgun (WGS) entry which is preliminary data.</text>
</comment>
<feature type="region of interest" description="Disordered" evidence="1">
    <location>
        <begin position="260"/>
        <end position="287"/>
    </location>
</feature>
<evidence type="ECO:0000259" key="2">
    <source>
        <dbReference type="Pfam" id="PF06978"/>
    </source>
</evidence>
<feature type="non-terminal residue" evidence="3">
    <location>
        <position position="376"/>
    </location>
</feature>
<name>A0AAV2R075_MEGNR</name>
<dbReference type="GO" id="GO:0001682">
    <property type="term" value="P:tRNA 5'-leader removal"/>
    <property type="evidence" value="ECO:0007669"/>
    <property type="project" value="InterPro"/>
</dbReference>
<gene>
    <name evidence="3" type="ORF">MNOR_LOCUS19269</name>
</gene>
<dbReference type="AlphaFoldDB" id="A0AAV2R075"/>
<organism evidence="3 4">
    <name type="scientific">Meganyctiphanes norvegica</name>
    <name type="common">Northern krill</name>
    <name type="synonym">Thysanopoda norvegica</name>
    <dbReference type="NCBI Taxonomy" id="48144"/>
    <lineage>
        <taxon>Eukaryota</taxon>
        <taxon>Metazoa</taxon>
        <taxon>Ecdysozoa</taxon>
        <taxon>Arthropoda</taxon>
        <taxon>Crustacea</taxon>
        <taxon>Multicrustacea</taxon>
        <taxon>Malacostraca</taxon>
        <taxon>Eumalacostraca</taxon>
        <taxon>Eucarida</taxon>
        <taxon>Euphausiacea</taxon>
        <taxon>Euphausiidae</taxon>
        <taxon>Meganyctiphanes</taxon>
    </lineage>
</organism>
<dbReference type="EMBL" id="CAXKWB010014208">
    <property type="protein sequence ID" value="CAL4110053.1"/>
    <property type="molecule type" value="Genomic_DNA"/>
</dbReference>
<feature type="domain" description="Pop1 N-terminal" evidence="2">
    <location>
        <begin position="73"/>
        <end position="159"/>
    </location>
</feature>
<dbReference type="InterPro" id="IPR039182">
    <property type="entry name" value="Pop1"/>
</dbReference>
<keyword evidence="4" id="KW-1185">Reference proteome</keyword>
<dbReference type="Pfam" id="PF06978">
    <property type="entry name" value="POP1_N"/>
    <property type="match status" value="1"/>
</dbReference>
<dbReference type="PANTHER" id="PTHR22731">
    <property type="entry name" value="RIBONUCLEASES P/MRP PROTEIN SUBUNIT POP1"/>
    <property type="match status" value="1"/>
</dbReference>
<dbReference type="PANTHER" id="PTHR22731:SF3">
    <property type="entry name" value="RIBONUCLEASES P_MRP PROTEIN SUBUNIT POP1"/>
    <property type="match status" value="1"/>
</dbReference>
<dbReference type="Proteomes" id="UP001497623">
    <property type="component" value="Unassembled WGS sequence"/>
</dbReference>
<proteinExistence type="predicted"/>
<evidence type="ECO:0000256" key="1">
    <source>
        <dbReference type="SAM" id="MobiDB-lite"/>
    </source>
</evidence>
<dbReference type="GO" id="GO:0005655">
    <property type="term" value="C:nucleolar ribonuclease P complex"/>
    <property type="evidence" value="ECO:0007669"/>
    <property type="project" value="InterPro"/>
</dbReference>
<evidence type="ECO:0000313" key="4">
    <source>
        <dbReference type="Proteomes" id="UP001497623"/>
    </source>
</evidence>
<accession>A0AAV2R075</accession>
<evidence type="ECO:0000313" key="3">
    <source>
        <dbReference type="EMBL" id="CAL4110053.1"/>
    </source>
</evidence>
<reference evidence="3 4" key="1">
    <citation type="submission" date="2024-05" db="EMBL/GenBank/DDBJ databases">
        <authorList>
            <person name="Wallberg A."/>
        </authorList>
    </citation>
    <scope>NUCLEOTIDE SEQUENCE [LARGE SCALE GENOMIC DNA]</scope>
</reference>
<dbReference type="InterPro" id="IPR009723">
    <property type="entry name" value="Pop1_N"/>
</dbReference>
<dbReference type="GO" id="GO:0000172">
    <property type="term" value="C:ribonuclease MRP complex"/>
    <property type="evidence" value="ECO:0007669"/>
    <property type="project" value="InterPro"/>
</dbReference>